<proteinExistence type="predicted"/>
<evidence type="ECO:0000256" key="7">
    <source>
        <dbReference type="SAM" id="MobiDB-lite"/>
    </source>
</evidence>
<evidence type="ECO:0000256" key="5">
    <source>
        <dbReference type="PROSITE-ProRule" id="PRU00309"/>
    </source>
</evidence>
<dbReference type="InterPro" id="IPR048365">
    <property type="entry name" value="TNP-like_RNaseH_N"/>
</dbReference>
<evidence type="ECO:0000256" key="6">
    <source>
        <dbReference type="SAM" id="Coils"/>
    </source>
</evidence>
<evidence type="ECO:0000256" key="1">
    <source>
        <dbReference type="ARBA" id="ARBA00022723"/>
    </source>
</evidence>
<feature type="compositionally biased region" description="Basic and acidic residues" evidence="7">
    <location>
        <begin position="95"/>
        <end position="109"/>
    </location>
</feature>
<dbReference type="PROSITE" id="PS50950">
    <property type="entry name" value="ZF_THAP"/>
    <property type="match status" value="1"/>
</dbReference>
<dbReference type="Pfam" id="PF12017">
    <property type="entry name" value="Tnp_P_element"/>
    <property type="match status" value="1"/>
</dbReference>
<evidence type="ECO:0000256" key="3">
    <source>
        <dbReference type="ARBA" id="ARBA00022833"/>
    </source>
</evidence>
<sequence>MRFPKDGEGRRRWEVAIRRDGFAASARTLLCSEHFRSEDFDRTGQIVRLRDGVVPTIFNLPAHLQRSETRRSTSTSRRAEDNLPNSMDLIPDGSAEERSRLKEQRKQQATEHSYALPGSPEALKAKLEAALARVRKLEREKSNAFRREKRAKNNMQALLEELKEKNLINEELKDKLERYSDLPVHLLSKQGVEYTKAQRDFALTLHLHGPKAYHYLRDTLHIHLPHPSSLQRWLSSLDARPGLNKMMLDMLERRRQEDEDKYGCVTLMLDAMSIKKHVQHDPQTQTMLGYVDMGDRLNETDLATEALVFMVVGLQGYWKAPIAYYLTKSLTPETQKVLVVHAIEELHHRQIRVVCVTMDGHASNVSMCTQLGCNLKADPCEPLKTHFPHPVTHGKVFVMMDACHMLKLTRNMLEAYSPIRSATGRISWNYIVQLNNVQKKSGLHAANRVTDKHVNFANQKMKVSLAAQTLSNSVAVALRTLQDLDYAEFRDSEATSEFIKADGITTPASQFKYIFRKLMARCGVVSRSGNVTAQDDTESLTATIDTSTSLSAVDMSSAAGGDLPSPFADIPALVHDHSYLPIRFSGLVDNALVYISGFVVRRALKQLACDVCRASLVTDAASAIKDQSYHLLTLRNNGGLVIPSEGTVRVVREAESAIRQASANCRRSQPIKLKEVEYITLYKRKFQRGLFVLGEHISDTQYGIDSHNHTLLTLVVSLFFKIRLNHIAKMTTLSFQINSMRQKLNKTVLFKGH</sequence>
<evidence type="ECO:0000256" key="2">
    <source>
        <dbReference type="ARBA" id="ARBA00022771"/>
    </source>
</evidence>
<evidence type="ECO:0000256" key="4">
    <source>
        <dbReference type="ARBA" id="ARBA00023125"/>
    </source>
</evidence>
<dbReference type="AlphaFoldDB" id="A0A6G0HMJ0"/>
<keyword evidence="1" id="KW-0479">Metal-binding</keyword>
<dbReference type="Proteomes" id="UP000424527">
    <property type="component" value="Unassembled WGS sequence"/>
</dbReference>
<feature type="compositionally biased region" description="Basic and acidic residues" evidence="7">
    <location>
        <begin position="65"/>
        <end position="81"/>
    </location>
</feature>
<keyword evidence="2 5" id="KW-0863">Zinc-finger</keyword>
<dbReference type="Pfam" id="PF05485">
    <property type="entry name" value="THAP"/>
    <property type="match status" value="1"/>
</dbReference>
<dbReference type="PANTHER" id="PTHR47577">
    <property type="entry name" value="THAP DOMAIN-CONTAINING PROTEIN 6"/>
    <property type="match status" value="1"/>
</dbReference>
<dbReference type="GO" id="GO:0008270">
    <property type="term" value="F:zinc ion binding"/>
    <property type="evidence" value="ECO:0007669"/>
    <property type="project" value="UniProtKB-KW"/>
</dbReference>
<gene>
    <name evidence="9" type="ORF">D5F01_LYC21021</name>
</gene>
<keyword evidence="4 5" id="KW-0238">DNA-binding</keyword>
<dbReference type="SUPFAM" id="SSF57716">
    <property type="entry name" value="Glucocorticoid receptor-like (DNA-binding domain)"/>
    <property type="match status" value="1"/>
</dbReference>
<keyword evidence="3" id="KW-0862">Zinc</keyword>
<dbReference type="PANTHER" id="PTHR47577:SF2">
    <property type="entry name" value="THAP DOMAIN CONTAINING 9"/>
    <property type="match status" value="1"/>
</dbReference>
<reference evidence="9 10" key="1">
    <citation type="submission" date="2019-07" db="EMBL/GenBank/DDBJ databases">
        <title>Chromosome genome assembly for large yellow croaker.</title>
        <authorList>
            <person name="Xiao S."/>
        </authorList>
    </citation>
    <scope>NUCLEOTIDE SEQUENCE [LARGE SCALE GENOMIC DNA]</scope>
    <source>
        <strain evidence="9">JMULYC20181020</strain>
        <tissue evidence="9">Muscle</tissue>
    </source>
</reference>
<dbReference type="Pfam" id="PF21788">
    <property type="entry name" value="TNP-like_GBD"/>
    <property type="match status" value="1"/>
</dbReference>
<comment type="caution">
    <text evidence="9">The sequence shown here is derived from an EMBL/GenBank/DDBJ whole genome shotgun (WGS) entry which is preliminary data.</text>
</comment>
<evidence type="ECO:0000313" key="9">
    <source>
        <dbReference type="EMBL" id="KAE8280459.1"/>
    </source>
</evidence>
<evidence type="ECO:0000313" key="10">
    <source>
        <dbReference type="Proteomes" id="UP000424527"/>
    </source>
</evidence>
<dbReference type="SMART" id="SM00692">
    <property type="entry name" value="DM3"/>
    <property type="match status" value="1"/>
</dbReference>
<dbReference type="Pfam" id="PF21787">
    <property type="entry name" value="TNP-like_RNaseH_N"/>
    <property type="match status" value="1"/>
</dbReference>
<dbReference type="SMART" id="SM00980">
    <property type="entry name" value="THAP"/>
    <property type="match status" value="1"/>
</dbReference>
<dbReference type="InterPro" id="IPR021896">
    <property type="entry name" value="THAP9-like_HTH"/>
</dbReference>
<accession>A0A6G0HMJ0</accession>
<feature type="domain" description="THAP-type" evidence="8">
    <location>
        <begin position="1"/>
        <end position="58"/>
    </location>
</feature>
<dbReference type="InterPro" id="IPR006612">
    <property type="entry name" value="THAP_Znf"/>
</dbReference>
<keyword evidence="6" id="KW-0175">Coiled coil</keyword>
<organism evidence="9 10">
    <name type="scientific">Larimichthys crocea</name>
    <name type="common">Large yellow croaker</name>
    <name type="synonym">Pseudosciaena crocea</name>
    <dbReference type="NCBI Taxonomy" id="215358"/>
    <lineage>
        <taxon>Eukaryota</taxon>
        <taxon>Metazoa</taxon>
        <taxon>Chordata</taxon>
        <taxon>Craniata</taxon>
        <taxon>Vertebrata</taxon>
        <taxon>Euteleostomi</taxon>
        <taxon>Actinopterygii</taxon>
        <taxon>Neopterygii</taxon>
        <taxon>Teleostei</taxon>
        <taxon>Neoteleostei</taxon>
        <taxon>Acanthomorphata</taxon>
        <taxon>Eupercaria</taxon>
        <taxon>Sciaenidae</taxon>
        <taxon>Larimichthys</taxon>
    </lineage>
</organism>
<name>A0A6G0HMJ0_LARCR</name>
<keyword evidence="10" id="KW-1185">Reference proteome</keyword>
<dbReference type="GO" id="GO:0003677">
    <property type="term" value="F:DNA binding"/>
    <property type="evidence" value="ECO:0007669"/>
    <property type="project" value="UniProtKB-UniRule"/>
</dbReference>
<feature type="coiled-coil region" evidence="6">
    <location>
        <begin position="120"/>
        <end position="182"/>
    </location>
</feature>
<protein>
    <submittedName>
        <fullName evidence="9">THAP domain-containing protein 6</fullName>
    </submittedName>
</protein>
<evidence type="ECO:0000259" key="8">
    <source>
        <dbReference type="PROSITE" id="PS50950"/>
    </source>
</evidence>
<dbReference type="InterPro" id="IPR048366">
    <property type="entry name" value="TNP-like_GBD"/>
</dbReference>
<feature type="region of interest" description="Disordered" evidence="7">
    <location>
        <begin position="64"/>
        <end position="118"/>
    </location>
</feature>
<dbReference type="EMBL" id="REGW02000021">
    <property type="protein sequence ID" value="KAE8280459.1"/>
    <property type="molecule type" value="Genomic_DNA"/>
</dbReference>